<protein>
    <submittedName>
        <fullName evidence="3">Predicted metalloprotease</fullName>
    </submittedName>
</protein>
<feature type="region of interest" description="Disordered" evidence="1">
    <location>
        <begin position="89"/>
        <end position="186"/>
    </location>
</feature>
<feature type="compositionally biased region" description="Polar residues" evidence="1">
    <location>
        <begin position="10"/>
        <end position="36"/>
    </location>
</feature>
<feature type="transmembrane region" description="Helical" evidence="2">
    <location>
        <begin position="60"/>
        <end position="83"/>
    </location>
</feature>
<evidence type="ECO:0000313" key="3">
    <source>
        <dbReference type="EMBL" id="VEH69276.1"/>
    </source>
</evidence>
<evidence type="ECO:0000256" key="2">
    <source>
        <dbReference type="SAM" id="Phobius"/>
    </source>
</evidence>
<dbReference type="RefSeq" id="WP_159424570.1">
    <property type="nucleotide sequence ID" value="NZ_CAJZDL010000145.1"/>
</dbReference>
<feature type="compositionally biased region" description="Low complexity" evidence="1">
    <location>
        <begin position="118"/>
        <end position="137"/>
    </location>
</feature>
<dbReference type="AlphaFoldDB" id="A0A448MVX4"/>
<evidence type="ECO:0000256" key="1">
    <source>
        <dbReference type="SAM" id="MobiDB-lite"/>
    </source>
</evidence>
<dbReference type="GO" id="GO:0008237">
    <property type="term" value="F:metallopeptidase activity"/>
    <property type="evidence" value="ECO:0007669"/>
    <property type="project" value="UniProtKB-KW"/>
</dbReference>
<accession>A0A448MVX4</accession>
<evidence type="ECO:0000313" key="4">
    <source>
        <dbReference type="Proteomes" id="UP000273044"/>
    </source>
</evidence>
<gene>
    <name evidence="3" type="ORF">NCTC12967_00541</name>
</gene>
<keyword evidence="4" id="KW-1185">Reference proteome</keyword>
<proteinExistence type="predicted"/>
<keyword evidence="3" id="KW-0378">Hydrolase</keyword>
<dbReference type="GO" id="GO:0006508">
    <property type="term" value="P:proteolysis"/>
    <property type="evidence" value="ECO:0007669"/>
    <property type="project" value="UniProtKB-KW"/>
</dbReference>
<sequence length="403" mass="43740">MSVPGPGGQWQANQQPVWGQQPMPQQSWTPMSTNPYWNAPGQQGFGFQYSPQPPKPQGGAGVPVAFGIVLGLVVLVPLLVVLVGSLGSKNQTTSEPAVTTPYKTPARPRESTPRPTPTEETTTSSPSPTTRRSSVPPKQTPSPEPTTPSPEPTPTSAPRRPGQNGWKVPDGNLDSLPSPDSNDPAWKTVQRAPIYNLAWPDVTGCPEPGHAGSMAEMKQQIDPAVECTHRAWTPVFKQLGYSAHSLPVYYYEGDSVTTPCGTAQAPALYCPANGGSLYFGGKLLRDSSASAIWIKLMVFHEYGHHIQAQSKLFNAKAKLPRGNETERRMEIQAECYATGMMRSDNSFALTEKNYQILRKALQSFVDDGIHGSPESLLYWGMRGFHSEAIGGCNTWVVGSEKVR</sequence>
<reference evidence="3 4" key="1">
    <citation type="submission" date="2018-12" db="EMBL/GenBank/DDBJ databases">
        <authorList>
            <consortium name="Pathogen Informatics"/>
        </authorList>
    </citation>
    <scope>NUCLEOTIDE SEQUENCE [LARGE SCALE GENOMIC DNA]</scope>
    <source>
        <strain evidence="3 4">NCTC12967</strain>
    </source>
</reference>
<keyword evidence="3" id="KW-0645">Protease</keyword>
<dbReference type="InterPro" id="IPR007343">
    <property type="entry name" value="Uncharacterised_pept_Zn_put"/>
</dbReference>
<dbReference type="Proteomes" id="UP000273044">
    <property type="component" value="Chromosome"/>
</dbReference>
<organism evidence="3 4">
    <name type="scientific">Arachnia propionica</name>
    <dbReference type="NCBI Taxonomy" id="1750"/>
    <lineage>
        <taxon>Bacteria</taxon>
        <taxon>Bacillati</taxon>
        <taxon>Actinomycetota</taxon>
        <taxon>Actinomycetes</taxon>
        <taxon>Propionibacteriales</taxon>
        <taxon>Propionibacteriaceae</taxon>
        <taxon>Arachnia</taxon>
    </lineage>
</organism>
<keyword evidence="2" id="KW-0812">Transmembrane</keyword>
<dbReference type="Pfam" id="PF04228">
    <property type="entry name" value="Zn_peptidase"/>
    <property type="match status" value="1"/>
</dbReference>
<feature type="region of interest" description="Disordered" evidence="1">
    <location>
        <begin position="1"/>
        <end position="58"/>
    </location>
</feature>
<keyword evidence="2" id="KW-0472">Membrane</keyword>
<keyword evidence="3" id="KW-0482">Metalloprotease</keyword>
<dbReference type="GeneID" id="64406037"/>
<dbReference type="EMBL" id="LR134406">
    <property type="protein sequence ID" value="VEH69276.1"/>
    <property type="molecule type" value="Genomic_DNA"/>
</dbReference>
<name>A0A448MVX4_9ACTN</name>
<keyword evidence="2" id="KW-1133">Transmembrane helix</keyword>
<feature type="compositionally biased region" description="Pro residues" evidence="1">
    <location>
        <begin position="138"/>
        <end position="155"/>
    </location>
</feature>